<gene>
    <name evidence="2" type="ORF">DFR52_1011290</name>
</gene>
<name>A0A317PSY2_9HYPH</name>
<accession>A0A317PSY2</accession>
<feature type="region of interest" description="Disordered" evidence="1">
    <location>
        <begin position="152"/>
        <end position="171"/>
    </location>
</feature>
<dbReference type="Proteomes" id="UP000246352">
    <property type="component" value="Unassembled WGS sequence"/>
</dbReference>
<protein>
    <submittedName>
        <fullName evidence="2">Uncharacterized protein</fullName>
    </submittedName>
</protein>
<comment type="caution">
    <text evidence="2">The sequence shown here is derived from an EMBL/GenBank/DDBJ whole genome shotgun (WGS) entry which is preliminary data.</text>
</comment>
<keyword evidence="3" id="KW-1185">Reference proteome</keyword>
<evidence type="ECO:0000313" key="3">
    <source>
        <dbReference type="Proteomes" id="UP000246352"/>
    </source>
</evidence>
<dbReference type="EMBL" id="QGTR01000001">
    <property type="protein sequence ID" value="PWW04591.1"/>
    <property type="molecule type" value="Genomic_DNA"/>
</dbReference>
<proteinExistence type="predicted"/>
<dbReference type="AlphaFoldDB" id="A0A317PSY2"/>
<evidence type="ECO:0000313" key="2">
    <source>
        <dbReference type="EMBL" id="PWW04591.1"/>
    </source>
</evidence>
<sequence length="205" mass="22236">MAHRDGRGKWRDISLRSAGGLIPPRTLVWRDMIVTGAAIHLGCLALSLLPAAAKFGLPDSARPGAAAALQRLYLALRLAGGSEARRPAEAALQIDGDAVAHDRGARLMCELCLTDVRPGNSRHRICRARAGRHGRRWRAHCRAAHVLSQRREVGQRPALAPPPGGTAAQRSVLSGRRLFLRVRRRRAGPRRLHVSRLGPLQASAS</sequence>
<reference evidence="2 3" key="1">
    <citation type="submission" date="2018-05" db="EMBL/GenBank/DDBJ databases">
        <title>Genomic Encyclopedia of Type Strains, Phase IV (KMG-IV): sequencing the most valuable type-strain genomes for metagenomic binning, comparative biology and taxonomic classification.</title>
        <authorList>
            <person name="Goeker M."/>
        </authorList>
    </citation>
    <scope>NUCLEOTIDE SEQUENCE [LARGE SCALE GENOMIC DNA]</scope>
    <source>
        <strain evidence="2 3">DSM 16791</strain>
    </source>
</reference>
<evidence type="ECO:0000256" key="1">
    <source>
        <dbReference type="SAM" id="MobiDB-lite"/>
    </source>
</evidence>
<organism evidence="2 3">
    <name type="scientific">Hoeflea marina</name>
    <dbReference type="NCBI Taxonomy" id="274592"/>
    <lineage>
        <taxon>Bacteria</taxon>
        <taxon>Pseudomonadati</taxon>
        <taxon>Pseudomonadota</taxon>
        <taxon>Alphaproteobacteria</taxon>
        <taxon>Hyphomicrobiales</taxon>
        <taxon>Rhizobiaceae</taxon>
        <taxon>Hoeflea</taxon>
    </lineage>
</organism>